<evidence type="ECO:0000313" key="2">
    <source>
        <dbReference type="Proteomes" id="UP000232221"/>
    </source>
</evidence>
<keyword evidence="2" id="KW-1185">Reference proteome</keyword>
<dbReference type="RefSeq" id="WP_100670897.1">
    <property type="nucleotide sequence ID" value="NZ_CP024968.1"/>
</dbReference>
<gene>
    <name evidence="1" type="ORF">MCOLE_v1c03240</name>
</gene>
<dbReference type="KEGG" id="mcol:MCOLE_v1c03240"/>
<dbReference type="Proteomes" id="UP000232221">
    <property type="component" value="Chromosome"/>
</dbReference>
<name>A0A2K8P2W2_9MOLU</name>
<protein>
    <submittedName>
        <fullName evidence="1">Uncharacterized protein</fullName>
    </submittedName>
</protein>
<accession>A0A2K8P2W2</accession>
<dbReference type="EMBL" id="CP024968">
    <property type="protein sequence ID" value="ATZ20838.1"/>
    <property type="molecule type" value="Genomic_DNA"/>
</dbReference>
<organism evidence="1 2">
    <name type="scientific">Mesoplasma coleopterae</name>
    <dbReference type="NCBI Taxonomy" id="324078"/>
    <lineage>
        <taxon>Bacteria</taxon>
        <taxon>Bacillati</taxon>
        <taxon>Mycoplasmatota</taxon>
        <taxon>Mollicutes</taxon>
        <taxon>Entomoplasmatales</taxon>
        <taxon>Entomoplasmataceae</taxon>
        <taxon>Mesoplasma</taxon>
    </lineage>
</organism>
<proteinExistence type="predicted"/>
<evidence type="ECO:0000313" key="1">
    <source>
        <dbReference type="EMBL" id="ATZ20838.1"/>
    </source>
</evidence>
<dbReference type="AlphaFoldDB" id="A0A2K8P2W2"/>
<sequence length="610" mass="72754">MNFDFLKKLPEHKEKELLIENITAIEKNLVDDKVKHRIRNTMEIFFKTFILNKKFNKLKEHILIDFVKSIEKKIDHSDFQELELTVIYLWRLGNQNTHSNKVDIYNFDRSLTDNIAAFRRLHYLISFLMHKHLGIIFNLKSFDDSVYLRDYMTVDSKVFNNDIIFENENLVKTFSVSNIGIELFKILENKSSILIDSTFTKTIRKIQLVLKNILNSGNNKAPYSLGTIGIAINEHADTYLVNGKMRLLLYFFSLKSLRSEIKEREMQELKYSKNISTIFEPSFENIEYFKSENNLDAVKRQVDDINLILSSQHTSWRSLCEDLKTQEIFEIYECVKNFIFELTDEEFSNFVLGLFEYSQIFMINFNKDKINKNIISNFLQENDDVIFPIQILRGAFKNDSKTDSDLLKSSYIKKEKNTKQLVADDYIMRNRGNWIDLFKMQNKYLIDPVIECLVNDKDETYAWLFRYKYNNKVYLFFMLTRNENKECYFDFEVFNEIVNEYKERYNENLDFIPYLGFFSKIALNSFETDIEYINFRFIEPKDFWQAYYKEPECIDIKKALIKTNFIKEGKTTHIGEITPILKVDEKSNLLITENDLVKATSSVYRVKFKY</sequence>
<reference evidence="1 2" key="1">
    <citation type="submission" date="2017-11" db="EMBL/GenBank/DDBJ databases">
        <title>Genome sequence of Mesoplasma coleopterae BARC 779 (ATCC 49583).</title>
        <authorList>
            <person name="Lo W.-S."/>
            <person name="Kuo C.-H."/>
        </authorList>
    </citation>
    <scope>NUCLEOTIDE SEQUENCE [LARGE SCALE GENOMIC DNA]</scope>
    <source>
        <strain evidence="1 2">BARC 779</strain>
    </source>
</reference>